<feature type="DNA-binding region" description="H-T-H motif" evidence="2">
    <location>
        <begin position="48"/>
        <end position="67"/>
    </location>
</feature>
<keyword evidence="6" id="KW-1185">Reference proteome</keyword>
<evidence type="ECO:0000313" key="5">
    <source>
        <dbReference type="EMBL" id="GAD48449.1"/>
    </source>
</evidence>
<dbReference type="PROSITE" id="PS01081">
    <property type="entry name" value="HTH_TETR_1"/>
    <property type="match status" value="1"/>
</dbReference>
<dbReference type="GO" id="GO:0000976">
    <property type="term" value="F:transcription cis-regulatory region binding"/>
    <property type="evidence" value="ECO:0007669"/>
    <property type="project" value="TreeGrafter"/>
</dbReference>
<dbReference type="RefSeq" id="WP_021689356.1">
    <property type="nucleotide sequence ID" value="NZ_BASZ01000002.1"/>
</dbReference>
<dbReference type="OrthoDB" id="7186128at2"/>
<evidence type="ECO:0000313" key="6">
    <source>
        <dbReference type="Proteomes" id="UP000016568"/>
    </source>
</evidence>
<dbReference type="GO" id="GO:0003700">
    <property type="term" value="F:DNA-binding transcription factor activity"/>
    <property type="evidence" value="ECO:0007669"/>
    <property type="project" value="TreeGrafter"/>
</dbReference>
<dbReference type="KEGG" id="ntd:EGO55_02215"/>
<dbReference type="Pfam" id="PF14246">
    <property type="entry name" value="TetR_C_7"/>
    <property type="match status" value="1"/>
</dbReference>
<protein>
    <submittedName>
        <fullName evidence="5">Putative TetR family transcriptional regulator</fullName>
    </submittedName>
</protein>
<dbReference type="PROSITE" id="PS50977">
    <property type="entry name" value="HTH_TETR_2"/>
    <property type="match status" value="1"/>
</dbReference>
<feature type="domain" description="HTH tetR-type" evidence="4">
    <location>
        <begin position="25"/>
        <end position="85"/>
    </location>
</feature>
<organism evidence="5 6">
    <name type="scientific">Caenibius tardaugens NBRC 16725</name>
    <dbReference type="NCBI Taxonomy" id="1219035"/>
    <lineage>
        <taxon>Bacteria</taxon>
        <taxon>Pseudomonadati</taxon>
        <taxon>Pseudomonadota</taxon>
        <taxon>Alphaproteobacteria</taxon>
        <taxon>Sphingomonadales</taxon>
        <taxon>Erythrobacteraceae</taxon>
        <taxon>Caenibius</taxon>
    </lineage>
</organism>
<keyword evidence="1 2" id="KW-0238">DNA-binding</keyword>
<dbReference type="InterPro" id="IPR009057">
    <property type="entry name" value="Homeodomain-like_sf"/>
</dbReference>
<dbReference type="Pfam" id="PF00440">
    <property type="entry name" value="TetR_N"/>
    <property type="match status" value="1"/>
</dbReference>
<feature type="region of interest" description="Disordered" evidence="3">
    <location>
        <begin position="1"/>
        <end position="26"/>
    </location>
</feature>
<dbReference type="SUPFAM" id="SSF46689">
    <property type="entry name" value="Homeodomain-like"/>
    <property type="match status" value="1"/>
</dbReference>
<dbReference type="InterPro" id="IPR001647">
    <property type="entry name" value="HTH_TetR"/>
</dbReference>
<reference evidence="5 6" key="1">
    <citation type="submission" date="2013-09" db="EMBL/GenBank/DDBJ databases">
        <title>Whole genome shotgun sequence of Novosphingobium tardaugens NBRC 16725.</title>
        <authorList>
            <person name="Isaki S."/>
            <person name="Hosoyama A."/>
            <person name="Tsuchikane K."/>
            <person name="Katsumata H."/>
            <person name="Ando Y."/>
            <person name="Yamazaki S."/>
            <person name="Fujita N."/>
        </authorList>
    </citation>
    <scope>NUCLEOTIDE SEQUENCE [LARGE SCALE GENOMIC DNA]</scope>
    <source>
        <strain evidence="5 6">NBRC 16725</strain>
    </source>
</reference>
<dbReference type="PANTHER" id="PTHR30055:SF146">
    <property type="entry name" value="HTH-TYPE TRANSCRIPTIONAL DUAL REGULATOR CECR"/>
    <property type="match status" value="1"/>
</dbReference>
<comment type="caution">
    <text evidence="5">The sequence shown here is derived from an EMBL/GenBank/DDBJ whole genome shotgun (WGS) entry which is preliminary data.</text>
</comment>
<name>U2ZSV5_9SPHN</name>
<dbReference type="InterPro" id="IPR039536">
    <property type="entry name" value="TetR_C_Proteobacteria"/>
</dbReference>
<dbReference type="eggNOG" id="COG1309">
    <property type="taxonomic scope" value="Bacteria"/>
</dbReference>
<accession>U2ZSV5</accession>
<dbReference type="InterPro" id="IPR023772">
    <property type="entry name" value="DNA-bd_HTH_TetR-type_CS"/>
</dbReference>
<dbReference type="AlphaFoldDB" id="U2ZSV5"/>
<gene>
    <name evidence="5" type="ORF">NT2_02_05330</name>
</gene>
<dbReference type="EMBL" id="BASZ01000002">
    <property type="protein sequence ID" value="GAD48449.1"/>
    <property type="molecule type" value="Genomic_DNA"/>
</dbReference>
<evidence type="ECO:0000259" key="4">
    <source>
        <dbReference type="PROSITE" id="PS50977"/>
    </source>
</evidence>
<sequence length="220" mass="24698">MDRTGEGAQPKTANRRGRPTAEDSRQKTEQLLEVARDMFAQVGYRAVTMRRVAEVAQVSTRTLYDRFSDKLRLFDACMDFSSLAFPRIVYDPAVPIDACLRDFAASLVRMLSSDSSVRMALMVSREGAEFPELVRTADMTQQKHLMLPLATFLREAGLAGNDRDGLARAKLFVALALAEWQRCYTFLHPLPHGGEVESHAELIVDLFLHGIHKIQGDKND</sequence>
<proteinExistence type="predicted"/>
<dbReference type="PANTHER" id="PTHR30055">
    <property type="entry name" value="HTH-TYPE TRANSCRIPTIONAL REGULATOR RUTR"/>
    <property type="match status" value="1"/>
</dbReference>
<evidence type="ECO:0000256" key="1">
    <source>
        <dbReference type="ARBA" id="ARBA00023125"/>
    </source>
</evidence>
<dbReference type="InterPro" id="IPR050109">
    <property type="entry name" value="HTH-type_TetR-like_transc_reg"/>
</dbReference>
<evidence type="ECO:0000256" key="2">
    <source>
        <dbReference type="PROSITE-ProRule" id="PRU00335"/>
    </source>
</evidence>
<dbReference type="PRINTS" id="PR00455">
    <property type="entry name" value="HTHTETR"/>
</dbReference>
<dbReference type="Gene3D" id="1.10.357.10">
    <property type="entry name" value="Tetracycline Repressor, domain 2"/>
    <property type="match status" value="1"/>
</dbReference>
<dbReference type="Proteomes" id="UP000016568">
    <property type="component" value="Unassembled WGS sequence"/>
</dbReference>
<evidence type="ECO:0000256" key="3">
    <source>
        <dbReference type="SAM" id="MobiDB-lite"/>
    </source>
</evidence>